<dbReference type="Pfam" id="PF03662">
    <property type="entry name" value="Glyco_hydro_79n"/>
    <property type="match status" value="1"/>
</dbReference>
<evidence type="ECO:0008006" key="5">
    <source>
        <dbReference type="Google" id="ProtNLM"/>
    </source>
</evidence>
<proteinExistence type="inferred from homology"/>
<dbReference type="PANTHER" id="PTHR14363:SF13">
    <property type="entry name" value="OS07G0598400 PROTEIN"/>
    <property type="match status" value="1"/>
</dbReference>
<organism evidence="3 4">
    <name type="scientific">Hevea brasiliensis</name>
    <name type="common">Para rubber tree</name>
    <name type="synonym">Siphonia brasiliensis</name>
    <dbReference type="NCBI Taxonomy" id="3981"/>
    <lineage>
        <taxon>Eukaryota</taxon>
        <taxon>Viridiplantae</taxon>
        <taxon>Streptophyta</taxon>
        <taxon>Embryophyta</taxon>
        <taxon>Tracheophyta</taxon>
        <taxon>Spermatophyta</taxon>
        <taxon>Magnoliopsida</taxon>
        <taxon>eudicotyledons</taxon>
        <taxon>Gunneridae</taxon>
        <taxon>Pentapetalae</taxon>
        <taxon>rosids</taxon>
        <taxon>fabids</taxon>
        <taxon>Malpighiales</taxon>
        <taxon>Euphorbiaceae</taxon>
        <taxon>Crotonoideae</taxon>
        <taxon>Micrandreae</taxon>
        <taxon>Hevea</taxon>
    </lineage>
</organism>
<evidence type="ECO:0000313" key="3">
    <source>
        <dbReference type="EMBL" id="KAJ9174190.1"/>
    </source>
</evidence>
<reference evidence="3" key="1">
    <citation type="journal article" date="2023" name="Plant Biotechnol. J.">
        <title>Chromosome-level wild Hevea brasiliensis genome provides new tools for genomic-assisted breeding and valuable loci to elevate rubber yield.</title>
        <authorList>
            <person name="Cheng H."/>
            <person name="Song X."/>
            <person name="Hu Y."/>
            <person name="Wu T."/>
            <person name="Yang Q."/>
            <person name="An Z."/>
            <person name="Feng S."/>
            <person name="Deng Z."/>
            <person name="Wu W."/>
            <person name="Zeng X."/>
            <person name="Tu M."/>
            <person name="Wang X."/>
            <person name="Huang H."/>
        </authorList>
    </citation>
    <scope>NUCLEOTIDE SEQUENCE</scope>
    <source>
        <strain evidence="3">MT/VB/25A 57/8</strain>
    </source>
</reference>
<dbReference type="PANTHER" id="PTHR14363">
    <property type="entry name" value="HEPARANASE-RELATED"/>
    <property type="match status" value="1"/>
</dbReference>
<dbReference type="InterPro" id="IPR005199">
    <property type="entry name" value="Glyco_hydro_79"/>
</dbReference>
<sequence length="523" mass="58370">MVELRVLSAFSIFFLSCFCFAAAEDVQVTVKGLTSVAKTDDTFICATLDWWPSTKCDYGQCPWGQSGVLNLDLENKILANAIKAFGHMRIRVGGSLQDQVVYQVGDSIKKFPHFKRDDKGLFGFTRGSLPMDRWDQLNNLFNQTGAKVTFGLNALIGKHKSNDSILWVGEWNSRNAYDLMKYTISKGHKIDSYELGNELCASGVSARLDAVQYGKDLITLKKLVDELYPDPETRPAVLGPAGFYDEKWFNTFFQVTGPNVAQAITHHIYNLGPGVDENLIHKVQDPYFLDQIAQTYRDLSISIKENAPWAGPWVGESGGAYNSGGKDVSHTFADGFWYLDQLGMTATFNHKVFCRQALIGGNYGLLNTTSFIPNPDYYGALLWHRLMGKEVLVTTHNTTPYLRAYSHCSRHKPGIALLLINMSNQTTFSVSVLNDNAPYPRNYKLKSYSYGGSEKREEYHLTPEDGNIQSDVVLLNGTPLKLTSSLEIPEMKPKYVDPSTPITVAPDSFVYVTIKDFKAPACA</sequence>
<keyword evidence="4" id="KW-1185">Reference proteome</keyword>
<dbReference type="PROSITE" id="PS51257">
    <property type="entry name" value="PROKAR_LIPOPROTEIN"/>
    <property type="match status" value="1"/>
</dbReference>
<dbReference type="Proteomes" id="UP001174677">
    <property type="component" value="Chromosome 9"/>
</dbReference>
<dbReference type="Gene3D" id="3.20.20.80">
    <property type="entry name" value="Glycosidases"/>
    <property type="match status" value="1"/>
</dbReference>
<comment type="caution">
    <text evidence="3">The sequence shown here is derived from an EMBL/GenBank/DDBJ whole genome shotgun (WGS) entry which is preliminary data.</text>
</comment>
<feature type="signal peptide" evidence="2">
    <location>
        <begin position="1"/>
        <end position="23"/>
    </location>
</feature>
<dbReference type="EMBL" id="JARPOI010000009">
    <property type="protein sequence ID" value="KAJ9174190.1"/>
    <property type="molecule type" value="Genomic_DNA"/>
</dbReference>
<evidence type="ECO:0000256" key="2">
    <source>
        <dbReference type="SAM" id="SignalP"/>
    </source>
</evidence>
<dbReference type="SUPFAM" id="SSF51445">
    <property type="entry name" value="(Trans)glycosidases"/>
    <property type="match status" value="1"/>
</dbReference>
<dbReference type="InterPro" id="IPR017853">
    <property type="entry name" value="GH"/>
</dbReference>
<feature type="chain" id="PRO_5045829248" description="Heparanase-like protein 2" evidence="2">
    <location>
        <begin position="24"/>
        <end position="523"/>
    </location>
</feature>
<comment type="similarity">
    <text evidence="1">Belongs to the glycosyl hydrolase 79 family.</text>
</comment>
<protein>
    <recommendedName>
        <fullName evidence="5">Heparanase-like protein 2</fullName>
    </recommendedName>
</protein>
<accession>A0ABQ9M597</accession>
<gene>
    <name evidence="3" type="ORF">P3X46_017244</name>
</gene>
<keyword evidence="2" id="KW-0732">Signal</keyword>
<name>A0ABQ9M597_HEVBR</name>
<evidence type="ECO:0000256" key="1">
    <source>
        <dbReference type="ARBA" id="ARBA00009800"/>
    </source>
</evidence>
<evidence type="ECO:0000313" key="4">
    <source>
        <dbReference type="Proteomes" id="UP001174677"/>
    </source>
</evidence>